<sequence>MRNYLTDPRLRVVIVEDEAPARSKLNTQLAQVEGVEVVSECADAPQAIQDINSLKPDLVLLDIELGELSGFDVLKAIKHPCHVIFTTAYSQYAVKAFEKQALDYLLKPFDLPRLRHALKRVVLPEPQVAEPATVQLTAKVGDKIRMLNSFDIRFLKASQGLVVAQCLEREHHLDGSLECLLSQLPSSFLRVHRNRIVNTQHIHQIEKWQNGALLLRFEGVNDTITTSRRGAVALRKHLNL</sequence>
<evidence type="ECO:0000256" key="2">
    <source>
        <dbReference type="PROSITE-ProRule" id="PRU00169"/>
    </source>
</evidence>
<feature type="modified residue" description="4-aspartylphosphate" evidence="2">
    <location>
        <position position="62"/>
    </location>
</feature>
<protein>
    <submittedName>
        <fullName evidence="6">Response regulator transcription factor</fullName>
    </submittedName>
</protein>
<evidence type="ECO:0000313" key="5">
    <source>
        <dbReference type="EMBL" id="MBJ7266294.1"/>
    </source>
</evidence>
<dbReference type="SUPFAM" id="SSF52172">
    <property type="entry name" value="CheY-like"/>
    <property type="match status" value="1"/>
</dbReference>
<dbReference type="SMART" id="SM00448">
    <property type="entry name" value="REC"/>
    <property type="match status" value="1"/>
</dbReference>
<gene>
    <name evidence="5" type="ORF">JHC10_04970</name>
    <name evidence="6" type="ORF">JHC11_11095</name>
</gene>
<keyword evidence="2" id="KW-0597">Phosphoprotein</keyword>
<dbReference type="PROSITE" id="PS50110">
    <property type="entry name" value="RESPONSE_REGULATORY"/>
    <property type="match status" value="1"/>
</dbReference>
<dbReference type="PANTHER" id="PTHR37299">
    <property type="entry name" value="TRANSCRIPTIONAL REGULATOR-RELATED"/>
    <property type="match status" value="1"/>
</dbReference>
<dbReference type="Pfam" id="PF00072">
    <property type="entry name" value="Response_reg"/>
    <property type="match status" value="1"/>
</dbReference>
<dbReference type="PANTHER" id="PTHR37299:SF1">
    <property type="entry name" value="STAGE 0 SPORULATION PROTEIN A HOMOLOG"/>
    <property type="match status" value="1"/>
</dbReference>
<dbReference type="Proteomes" id="UP000655994">
    <property type="component" value="Unassembled WGS sequence"/>
</dbReference>
<dbReference type="InterPro" id="IPR007492">
    <property type="entry name" value="LytTR_DNA-bd_dom"/>
</dbReference>
<dbReference type="GO" id="GO:0000156">
    <property type="term" value="F:phosphorelay response regulator activity"/>
    <property type="evidence" value="ECO:0007669"/>
    <property type="project" value="InterPro"/>
</dbReference>
<dbReference type="GO" id="GO:0003677">
    <property type="term" value="F:DNA binding"/>
    <property type="evidence" value="ECO:0007669"/>
    <property type="project" value="InterPro"/>
</dbReference>
<dbReference type="InterPro" id="IPR001789">
    <property type="entry name" value="Sig_transdc_resp-reg_receiver"/>
</dbReference>
<dbReference type="InterPro" id="IPR011006">
    <property type="entry name" value="CheY-like_superfamily"/>
</dbReference>
<name>A0A8I1GEH1_9GAMM</name>
<dbReference type="OrthoDB" id="236568at2"/>
<proteinExistence type="predicted"/>
<dbReference type="EMBL" id="JAEMOP010000009">
    <property type="protein sequence ID" value="MBJ7316528.1"/>
    <property type="molecule type" value="Genomic_DNA"/>
</dbReference>
<dbReference type="Gene3D" id="3.40.50.2300">
    <property type="match status" value="1"/>
</dbReference>
<feature type="domain" description="Response regulatory" evidence="3">
    <location>
        <begin position="11"/>
        <end position="122"/>
    </location>
</feature>
<evidence type="ECO:0000256" key="1">
    <source>
        <dbReference type="ARBA" id="ARBA00023012"/>
    </source>
</evidence>
<dbReference type="Proteomes" id="UP000621390">
    <property type="component" value="Unassembled WGS sequence"/>
</dbReference>
<evidence type="ECO:0000313" key="7">
    <source>
        <dbReference type="Proteomes" id="UP000621390"/>
    </source>
</evidence>
<keyword evidence="1" id="KW-0902">Two-component regulatory system</keyword>
<dbReference type="EMBL" id="JAEMOS010000012">
    <property type="protein sequence ID" value="MBJ7266294.1"/>
    <property type="molecule type" value="Genomic_DNA"/>
</dbReference>
<dbReference type="AlphaFoldDB" id="A0A8I1GEH1"/>
<dbReference type="Pfam" id="PF04397">
    <property type="entry name" value="LytTR"/>
    <property type="match status" value="1"/>
</dbReference>
<organism evidence="6 7">
    <name type="scientific">Idiomarina abyssalis</name>
    <dbReference type="NCBI Taxonomy" id="86102"/>
    <lineage>
        <taxon>Bacteria</taxon>
        <taxon>Pseudomonadati</taxon>
        <taxon>Pseudomonadota</taxon>
        <taxon>Gammaproteobacteria</taxon>
        <taxon>Alteromonadales</taxon>
        <taxon>Idiomarinaceae</taxon>
        <taxon>Idiomarina</taxon>
    </lineage>
</organism>
<evidence type="ECO:0000259" key="3">
    <source>
        <dbReference type="PROSITE" id="PS50110"/>
    </source>
</evidence>
<dbReference type="Gene3D" id="2.40.50.1020">
    <property type="entry name" value="LytTr DNA-binding domain"/>
    <property type="match status" value="1"/>
</dbReference>
<dbReference type="SMART" id="SM00850">
    <property type="entry name" value="LytTR"/>
    <property type="match status" value="1"/>
</dbReference>
<evidence type="ECO:0000313" key="6">
    <source>
        <dbReference type="EMBL" id="MBJ7316528.1"/>
    </source>
</evidence>
<keyword evidence="8" id="KW-1185">Reference proteome</keyword>
<evidence type="ECO:0000313" key="8">
    <source>
        <dbReference type="Proteomes" id="UP000655994"/>
    </source>
</evidence>
<dbReference type="RefSeq" id="WP_054490752.1">
    <property type="nucleotide sequence ID" value="NZ_CAXBHZ010000004.1"/>
</dbReference>
<accession>A0A8I1GEH1</accession>
<reference evidence="6 8" key="1">
    <citation type="submission" date="2020-09" db="EMBL/GenBank/DDBJ databases">
        <title>Draft Genomes of Bacterial Isolates from North Pond Shallow Sediments.</title>
        <authorList>
            <person name="Kiel Reese B."/>
            <person name="Mullis M."/>
            <person name="Weisend R.E."/>
        </authorList>
    </citation>
    <scope>NUCLEOTIDE SEQUENCE</scope>
    <source>
        <strain evidence="6">KJE-2</strain>
        <strain evidence="5 8">KJE-3</strain>
    </source>
</reference>
<dbReference type="InterPro" id="IPR046947">
    <property type="entry name" value="LytR-like"/>
</dbReference>
<feature type="domain" description="HTH LytTR-type" evidence="4">
    <location>
        <begin position="173"/>
        <end position="240"/>
    </location>
</feature>
<evidence type="ECO:0000259" key="4">
    <source>
        <dbReference type="PROSITE" id="PS50930"/>
    </source>
</evidence>
<dbReference type="PROSITE" id="PS50930">
    <property type="entry name" value="HTH_LYTTR"/>
    <property type="match status" value="1"/>
</dbReference>
<comment type="caution">
    <text evidence="6">The sequence shown here is derived from an EMBL/GenBank/DDBJ whole genome shotgun (WGS) entry which is preliminary data.</text>
</comment>